<gene>
    <name evidence="2" type="ORF">SAMD00023353_4000020</name>
</gene>
<feature type="region of interest" description="Disordered" evidence="1">
    <location>
        <begin position="1"/>
        <end position="36"/>
    </location>
</feature>
<feature type="compositionally biased region" description="Polar residues" evidence="1">
    <location>
        <begin position="58"/>
        <end position="74"/>
    </location>
</feature>
<dbReference type="AlphaFoldDB" id="A0A1S8AA92"/>
<feature type="region of interest" description="Disordered" evidence="1">
    <location>
        <begin position="58"/>
        <end position="86"/>
    </location>
</feature>
<evidence type="ECO:0000256" key="1">
    <source>
        <dbReference type="SAM" id="MobiDB-lite"/>
    </source>
</evidence>
<reference evidence="2" key="1">
    <citation type="submission" date="2016-03" db="EMBL/GenBank/DDBJ databases">
        <title>Draft genome sequence of Rosellinia necatrix.</title>
        <authorList>
            <person name="Kanematsu S."/>
        </authorList>
    </citation>
    <scope>NUCLEOTIDE SEQUENCE [LARGE SCALE GENOMIC DNA]</scope>
    <source>
        <strain evidence="2">W97</strain>
    </source>
</reference>
<proteinExistence type="predicted"/>
<accession>A0A1S8AA92</accession>
<dbReference type="Proteomes" id="UP000054516">
    <property type="component" value="Unassembled WGS sequence"/>
</dbReference>
<feature type="compositionally biased region" description="Basic residues" evidence="1">
    <location>
        <begin position="75"/>
        <end position="86"/>
    </location>
</feature>
<organism evidence="2">
    <name type="scientific">Rosellinia necatrix</name>
    <name type="common">White root-rot fungus</name>
    <dbReference type="NCBI Taxonomy" id="77044"/>
    <lineage>
        <taxon>Eukaryota</taxon>
        <taxon>Fungi</taxon>
        <taxon>Dikarya</taxon>
        <taxon>Ascomycota</taxon>
        <taxon>Pezizomycotina</taxon>
        <taxon>Sordariomycetes</taxon>
        <taxon>Xylariomycetidae</taxon>
        <taxon>Xylariales</taxon>
        <taxon>Xylariaceae</taxon>
        <taxon>Rosellinia</taxon>
    </lineage>
</organism>
<evidence type="ECO:0000313" key="2">
    <source>
        <dbReference type="EMBL" id="GAW26620.1"/>
    </source>
</evidence>
<dbReference type="EMBL" id="DF977485">
    <property type="protein sequence ID" value="GAW26620.1"/>
    <property type="molecule type" value="Genomic_DNA"/>
</dbReference>
<keyword evidence="3" id="KW-1185">Reference proteome</keyword>
<evidence type="ECO:0000313" key="3">
    <source>
        <dbReference type="Proteomes" id="UP000054516"/>
    </source>
</evidence>
<protein>
    <submittedName>
        <fullName evidence="2">Uncharacterized protein</fullName>
    </submittedName>
</protein>
<sequence length="86" mass="9631">MTRHHGLPSSSPVPPRKSKNGFGKWNNKNLDHPDAISENALRAKFPPQCQTVTLQAQPSGSVFMSRDSATQSSRTRYKLRTPLRKT</sequence>
<name>A0A1S8AA92_ROSNE</name>